<gene>
    <name evidence="1" type="ORF">JZ751_001233</name>
</gene>
<dbReference type="Proteomes" id="UP000824540">
    <property type="component" value="Unassembled WGS sequence"/>
</dbReference>
<feature type="non-terminal residue" evidence="1">
    <location>
        <position position="59"/>
    </location>
</feature>
<organism evidence="1 2">
    <name type="scientific">Albula glossodonta</name>
    <name type="common">roundjaw bonefish</name>
    <dbReference type="NCBI Taxonomy" id="121402"/>
    <lineage>
        <taxon>Eukaryota</taxon>
        <taxon>Metazoa</taxon>
        <taxon>Chordata</taxon>
        <taxon>Craniata</taxon>
        <taxon>Vertebrata</taxon>
        <taxon>Euteleostomi</taxon>
        <taxon>Actinopterygii</taxon>
        <taxon>Neopterygii</taxon>
        <taxon>Teleostei</taxon>
        <taxon>Albuliformes</taxon>
        <taxon>Albulidae</taxon>
        <taxon>Albula</taxon>
    </lineage>
</organism>
<sequence length="59" mass="6347">MVLGFFSLLGSVQGVMDDTAVHRVSQGTRASSARDSFLLQTFGQLKLSVTPENGLLIIH</sequence>
<proteinExistence type="predicted"/>
<accession>A0A8T2PT44</accession>
<comment type="caution">
    <text evidence="1">The sequence shown here is derived from an EMBL/GenBank/DDBJ whole genome shotgun (WGS) entry which is preliminary data.</text>
</comment>
<reference evidence="1" key="1">
    <citation type="thesis" date="2021" institute="BYU ScholarsArchive" country="Provo, UT, USA">
        <title>Applications of and Algorithms for Genome Assembly and Genomic Analyses with an Emphasis on Marine Teleosts.</title>
        <authorList>
            <person name="Pickett B.D."/>
        </authorList>
    </citation>
    <scope>NUCLEOTIDE SEQUENCE</scope>
    <source>
        <strain evidence="1">HI-2016</strain>
    </source>
</reference>
<name>A0A8T2PT44_9TELE</name>
<evidence type="ECO:0000313" key="2">
    <source>
        <dbReference type="Proteomes" id="UP000824540"/>
    </source>
</evidence>
<dbReference type="AlphaFoldDB" id="A0A8T2PT44"/>
<keyword evidence="2" id="KW-1185">Reference proteome</keyword>
<dbReference type="EMBL" id="JAFBMS010000002">
    <property type="protein sequence ID" value="KAG9354523.1"/>
    <property type="molecule type" value="Genomic_DNA"/>
</dbReference>
<evidence type="ECO:0000313" key="1">
    <source>
        <dbReference type="EMBL" id="KAG9354523.1"/>
    </source>
</evidence>
<protein>
    <submittedName>
        <fullName evidence="1">Uncharacterized protein</fullName>
    </submittedName>
</protein>